<gene>
    <name evidence="1" type="ORF">SAMN02927900_01303</name>
</gene>
<dbReference type="InterPro" id="IPR032066">
    <property type="entry name" value="GP3_package"/>
</dbReference>
<sequence>MSAPLGNQFWKARSSHGRTPIFATPDDLWAAASEYFEWVDANPLWEDRIVSYQGATTHEPVAKMRAMTLGGLFIFLDITRQGFDEYRRRQDFSAVVHAIEEIIRTQKFEGASADLLNANIIARDLGLADKSEVTGKDGGAIETKDVSSNELARRLGFLLSKGLRPKEE</sequence>
<reference evidence="1 2" key="1">
    <citation type="submission" date="2016-10" db="EMBL/GenBank/DDBJ databases">
        <authorList>
            <person name="de Groot N.N."/>
        </authorList>
    </citation>
    <scope>NUCLEOTIDE SEQUENCE [LARGE SCALE GENOMIC DNA]</scope>
    <source>
        <strain evidence="1 2">CGMCC 1.3401</strain>
    </source>
</reference>
<dbReference type="AlphaFoldDB" id="A0A1G4Q4T6"/>
<dbReference type="RefSeq" id="WP_092584009.1">
    <property type="nucleotide sequence ID" value="NZ_FMTM01000001.1"/>
</dbReference>
<dbReference type="Gene3D" id="1.10.132.80">
    <property type="match status" value="1"/>
</dbReference>
<accession>A0A1G4Q4T6</accession>
<protein>
    <submittedName>
        <fullName evidence="1">DNA-packaging protein gp3</fullName>
    </submittedName>
</protein>
<dbReference type="Pfam" id="PF16677">
    <property type="entry name" value="GP3_package"/>
    <property type="match status" value="1"/>
</dbReference>
<evidence type="ECO:0000313" key="1">
    <source>
        <dbReference type="EMBL" id="SCW39169.1"/>
    </source>
</evidence>
<dbReference type="EMBL" id="FMTM01000001">
    <property type="protein sequence ID" value="SCW39169.1"/>
    <property type="molecule type" value="Genomic_DNA"/>
</dbReference>
<name>A0A1G4Q4T6_9HYPH</name>
<evidence type="ECO:0000313" key="2">
    <source>
        <dbReference type="Proteomes" id="UP000199542"/>
    </source>
</evidence>
<dbReference type="Proteomes" id="UP000199542">
    <property type="component" value="Unassembled WGS sequence"/>
</dbReference>
<proteinExistence type="predicted"/>
<organism evidence="1 2">
    <name type="scientific">Rhizobium mongolense subsp. loessense</name>
    <dbReference type="NCBI Taxonomy" id="158890"/>
    <lineage>
        <taxon>Bacteria</taxon>
        <taxon>Pseudomonadati</taxon>
        <taxon>Pseudomonadota</taxon>
        <taxon>Alphaproteobacteria</taxon>
        <taxon>Hyphomicrobiales</taxon>
        <taxon>Rhizobiaceae</taxon>
        <taxon>Rhizobium/Agrobacterium group</taxon>
        <taxon>Rhizobium</taxon>
    </lineage>
</organism>